<dbReference type="EMBL" id="BONF01000009">
    <property type="protein sequence ID" value="GIF80407.1"/>
    <property type="molecule type" value="Genomic_DNA"/>
</dbReference>
<sequence length="238" mass="24200">MSTRTILIGLAATALLAGCAPWRDGREADGGEPGHREHVAVAARGDRDAAALAVVGGATTVTVRAVDLGADLFRISTPPDSRLAPEVVESGGRFELHLAETGSTGPAAVEVLLDQRVRWDLRLSGGSTETLVDLGAGRLSALDFAAGSSRIEAVLPEPDGAVTVRMGGGANTFLVRVPQAVPVRVSAGGGAATVTVDGVRRSGIAGGTVFTPPGWADAADRYDVDATAGVSTLTVDRR</sequence>
<gene>
    <name evidence="1" type="ORF">Cba03nite_17560</name>
</gene>
<dbReference type="PROSITE" id="PS51257">
    <property type="entry name" value="PROKAR_LIPOPROTEIN"/>
    <property type="match status" value="1"/>
</dbReference>
<organism evidence="1 2">
    <name type="scientific">Catellatospora bangladeshensis</name>
    <dbReference type="NCBI Taxonomy" id="310355"/>
    <lineage>
        <taxon>Bacteria</taxon>
        <taxon>Bacillati</taxon>
        <taxon>Actinomycetota</taxon>
        <taxon>Actinomycetes</taxon>
        <taxon>Micromonosporales</taxon>
        <taxon>Micromonosporaceae</taxon>
        <taxon>Catellatospora</taxon>
    </lineage>
</organism>
<reference evidence="1 2" key="1">
    <citation type="submission" date="2021-01" db="EMBL/GenBank/DDBJ databases">
        <title>Whole genome shotgun sequence of Catellatospora bangladeshensis NBRC 107357.</title>
        <authorList>
            <person name="Komaki H."/>
            <person name="Tamura T."/>
        </authorList>
    </citation>
    <scope>NUCLEOTIDE SEQUENCE [LARGE SCALE GENOMIC DNA]</scope>
    <source>
        <strain evidence="1 2">NBRC 107357</strain>
    </source>
</reference>
<evidence type="ECO:0008006" key="3">
    <source>
        <dbReference type="Google" id="ProtNLM"/>
    </source>
</evidence>
<proteinExistence type="predicted"/>
<accession>A0A8J3JH54</accession>
<dbReference type="Proteomes" id="UP000601223">
    <property type="component" value="Unassembled WGS sequence"/>
</dbReference>
<keyword evidence="2" id="KW-1185">Reference proteome</keyword>
<evidence type="ECO:0000313" key="1">
    <source>
        <dbReference type="EMBL" id="GIF80407.1"/>
    </source>
</evidence>
<comment type="caution">
    <text evidence="1">The sequence shown here is derived from an EMBL/GenBank/DDBJ whole genome shotgun (WGS) entry which is preliminary data.</text>
</comment>
<dbReference type="RefSeq" id="WP_203743912.1">
    <property type="nucleotide sequence ID" value="NZ_BONF01000009.1"/>
</dbReference>
<evidence type="ECO:0000313" key="2">
    <source>
        <dbReference type="Proteomes" id="UP000601223"/>
    </source>
</evidence>
<name>A0A8J3JH54_9ACTN</name>
<dbReference type="AlphaFoldDB" id="A0A8J3JH54"/>
<protein>
    <recommendedName>
        <fullName evidence="3">DUF2154 domain-containing protein</fullName>
    </recommendedName>
</protein>